<dbReference type="AlphaFoldDB" id="K2GDD7"/>
<organism evidence="1">
    <name type="scientific">uncultured bacterium</name>
    <name type="common">gcode 4</name>
    <dbReference type="NCBI Taxonomy" id="1234023"/>
    <lineage>
        <taxon>Bacteria</taxon>
        <taxon>environmental samples</taxon>
    </lineage>
</organism>
<proteinExistence type="predicted"/>
<protein>
    <submittedName>
        <fullName evidence="1">Uncharacterized protein</fullName>
    </submittedName>
</protein>
<gene>
    <name evidence="1" type="ORF">ACD_3C00084G0005</name>
</gene>
<name>K2GDD7_9BACT</name>
<comment type="caution">
    <text evidence="1">The sequence shown here is derived from an EMBL/GenBank/DDBJ whole genome shotgun (WGS) entry which is preliminary data.</text>
</comment>
<accession>K2GDD7</accession>
<sequence length="158" mass="18790">MNTIGNPDMPEKKSVYSSISTEGLLNMLQTHERAINEQQWNLGDERTQKIEEEIRLELTERKNKAKNLAQKYSELTRAIVDKTTELNYLEDKNDNNWSVWSNKAIGDIKEYLWRIEVEKSEIEEMLRKLWFWMNIEVIDSIKIVRGVRHKITQLELPL</sequence>
<evidence type="ECO:0000313" key="1">
    <source>
        <dbReference type="EMBL" id="EKE28249.1"/>
    </source>
</evidence>
<reference evidence="1" key="1">
    <citation type="journal article" date="2012" name="Science">
        <title>Fermentation, hydrogen, and sulfur metabolism in multiple uncultivated bacterial phyla.</title>
        <authorList>
            <person name="Wrighton K.C."/>
            <person name="Thomas B.C."/>
            <person name="Sharon I."/>
            <person name="Miller C.S."/>
            <person name="Castelle C.J."/>
            <person name="VerBerkmoes N.C."/>
            <person name="Wilkins M.J."/>
            <person name="Hettich R.L."/>
            <person name="Lipton M.S."/>
            <person name="Williams K.H."/>
            <person name="Long P.E."/>
            <person name="Banfield J.F."/>
        </authorList>
    </citation>
    <scope>NUCLEOTIDE SEQUENCE [LARGE SCALE GENOMIC DNA]</scope>
</reference>
<dbReference type="EMBL" id="AMFJ01000358">
    <property type="protein sequence ID" value="EKE28249.1"/>
    <property type="molecule type" value="Genomic_DNA"/>
</dbReference>